<keyword evidence="3" id="KW-0597">Phosphoprotein</keyword>
<name>A0AAD4P8Q1_PERFH</name>
<feature type="domain" description="HSF-type DNA-binding" evidence="15">
    <location>
        <begin position="88"/>
        <end position="112"/>
    </location>
</feature>
<dbReference type="SUPFAM" id="SSF46785">
    <property type="entry name" value="Winged helix' DNA-binding domain"/>
    <property type="match status" value="1"/>
</dbReference>
<keyword evidence="5 16" id="KW-0346">Stress response</keyword>
<evidence type="ECO:0000256" key="13">
    <source>
        <dbReference type="SAM" id="Coils"/>
    </source>
</evidence>
<dbReference type="GO" id="GO:0005634">
    <property type="term" value="C:nucleus"/>
    <property type="evidence" value="ECO:0007669"/>
    <property type="project" value="UniProtKB-SubCell"/>
</dbReference>
<evidence type="ECO:0000256" key="8">
    <source>
        <dbReference type="ARBA" id="ARBA00023163"/>
    </source>
</evidence>
<keyword evidence="13" id="KW-0175">Coiled coil</keyword>
<feature type="coiled-coil region" evidence="13">
    <location>
        <begin position="165"/>
        <end position="206"/>
    </location>
</feature>
<evidence type="ECO:0000256" key="5">
    <source>
        <dbReference type="ARBA" id="ARBA00023016"/>
    </source>
</evidence>
<keyword evidence="8" id="KW-0804">Transcription</keyword>
<comment type="subcellular location">
    <subcellularLocation>
        <location evidence="1">Nucleus</location>
    </subcellularLocation>
</comment>
<dbReference type="SMART" id="SM00415">
    <property type="entry name" value="HSF"/>
    <property type="match status" value="1"/>
</dbReference>
<dbReference type="PANTHER" id="PTHR10015:SF338">
    <property type="entry name" value="HEAT STRESS TRANSCRIPTION FACTOR A-2"/>
    <property type="match status" value="1"/>
</dbReference>
<dbReference type="Pfam" id="PF00447">
    <property type="entry name" value="HSF_DNA-bind"/>
    <property type="match status" value="1"/>
</dbReference>
<dbReference type="GO" id="GO:0003700">
    <property type="term" value="F:DNA-binding transcription factor activity"/>
    <property type="evidence" value="ECO:0007669"/>
    <property type="project" value="InterPro"/>
</dbReference>
<dbReference type="PRINTS" id="PR00056">
    <property type="entry name" value="HSFDOMAIN"/>
</dbReference>
<dbReference type="GO" id="GO:0034605">
    <property type="term" value="P:cellular response to heat"/>
    <property type="evidence" value="ECO:0007669"/>
    <property type="project" value="TreeGrafter"/>
</dbReference>
<keyword evidence="6" id="KW-0238">DNA-binding</keyword>
<evidence type="ECO:0000256" key="6">
    <source>
        <dbReference type="ARBA" id="ARBA00023125"/>
    </source>
</evidence>
<dbReference type="InterPro" id="IPR000232">
    <property type="entry name" value="HSF_DNA-bd"/>
</dbReference>
<dbReference type="InterPro" id="IPR036390">
    <property type="entry name" value="WH_DNA-bd_sf"/>
</dbReference>
<gene>
    <name evidence="16" type="ORF">C2S53_009309</name>
</gene>
<feature type="compositionally biased region" description="Gly residues" evidence="14">
    <location>
        <begin position="14"/>
        <end position="28"/>
    </location>
</feature>
<keyword evidence="17" id="KW-1185">Reference proteome</keyword>
<accession>A0AAD4P8Q1</accession>
<dbReference type="GO" id="GO:0006357">
    <property type="term" value="P:regulation of transcription by RNA polymerase II"/>
    <property type="evidence" value="ECO:0007669"/>
    <property type="project" value="TreeGrafter"/>
</dbReference>
<proteinExistence type="inferred from homology"/>
<evidence type="ECO:0000256" key="11">
    <source>
        <dbReference type="ARBA" id="ARBA00081483"/>
    </source>
</evidence>
<comment type="caution">
    <text evidence="16">The sequence shown here is derived from an EMBL/GenBank/DDBJ whole genome shotgun (WGS) entry which is preliminary data.</text>
</comment>
<dbReference type="PANTHER" id="PTHR10015">
    <property type="entry name" value="HEAT SHOCK TRANSCRIPTION FACTOR"/>
    <property type="match status" value="1"/>
</dbReference>
<dbReference type="FunFam" id="1.10.10.10:FF:000057">
    <property type="entry name" value="Heat shock transcription factor 1"/>
    <property type="match status" value="1"/>
</dbReference>
<feature type="region of interest" description="Disordered" evidence="14">
    <location>
        <begin position="1"/>
        <end position="42"/>
    </location>
</feature>
<evidence type="ECO:0000256" key="3">
    <source>
        <dbReference type="ARBA" id="ARBA00022553"/>
    </source>
</evidence>
<evidence type="ECO:0000259" key="15">
    <source>
        <dbReference type="PROSITE" id="PS00434"/>
    </source>
</evidence>
<keyword evidence="4" id="KW-0805">Transcription regulation</keyword>
<protein>
    <recommendedName>
        <fullName evidence="11">Heat stress transcription factor</fullName>
    </recommendedName>
</protein>
<dbReference type="GO" id="GO:0000978">
    <property type="term" value="F:RNA polymerase II cis-regulatory region sequence-specific DNA binding"/>
    <property type="evidence" value="ECO:0007669"/>
    <property type="project" value="TreeGrafter"/>
</dbReference>
<evidence type="ECO:0000256" key="7">
    <source>
        <dbReference type="ARBA" id="ARBA00023159"/>
    </source>
</evidence>
<evidence type="ECO:0000313" key="16">
    <source>
        <dbReference type="EMBL" id="KAH6831114.1"/>
    </source>
</evidence>
<feature type="compositionally biased region" description="Basic and acidic residues" evidence="14">
    <location>
        <begin position="1"/>
        <end position="10"/>
    </location>
</feature>
<organism evidence="16 17">
    <name type="scientific">Perilla frutescens var. hirtella</name>
    <name type="common">Perilla citriodora</name>
    <name type="synonym">Perilla setoyensis</name>
    <dbReference type="NCBI Taxonomy" id="608512"/>
    <lineage>
        <taxon>Eukaryota</taxon>
        <taxon>Viridiplantae</taxon>
        <taxon>Streptophyta</taxon>
        <taxon>Embryophyta</taxon>
        <taxon>Tracheophyta</taxon>
        <taxon>Spermatophyta</taxon>
        <taxon>Magnoliopsida</taxon>
        <taxon>eudicotyledons</taxon>
        <taxon>Gunneridae</taxon>
        <taxon>Pentapetalae</taxon>
        <taxon>asterids</taxon>
        <taxon>lamiids</taxon>
        <taxon>Lamiales</taxon>
        <taxon>Lamiaceae</taxon>
        <taxon>Nepetoideae</taxon>
        <taxon>Elsholtzieae</taxon>
        <taxon>Perilla</taxon>
    </lineage>
</organism>
<sequence length="379" mass="42588">MEAVKVKVEQDSTTGGGGAPAAGVGGGVPPSSSSPLPMGGLHEVGPPPFLTKTFEMVEDPSTDAVISWSKAKNSFIVWDSHKLSTSLLPRYFKHNNFSSFIRQLNTYGFRKVDPDRWEFAHEGFLGGQKHLLKTIKRRRNVMQSAAQQAGGSCVELGHYGVDEELERLRRDRNLLMSEIMKLKQQQHNSRHQVMAMEERLQNTERKQQQMLSFLAKAFKNPMFVQQYMDKYGNEKKNIEVGQKRRITMSPSDENLQDVATVSTGSSQPLNYARDEQEELVDIQLKVESLLSAAMEDETSSDLQVLSMEAVPLTSGTNSNNMTSIWEWEEFLNNDLIISDEAEEVLAADHLSDVEVEELVANTPDWGEDLQDFVDQLGFV</sequence>
<dbReference type="PROSITE" id="PS00434">
    <property type="entry name" value="HSF_DOMAIN"/>
    <property type="match status" value="1"/>
</dbReference>
<evidence type="ECO:0000256" key="1">
    <source>
        <dbReference type="ARBA" id="ARBA00004123"/>
    </source>
</evidence>
<evidence type="ECO:0000256" key="2">
    <source>
        <dbReference type="ARBA" id="ARBA00006403"/>
    </source>
</evidence>
<evidence type="ECO:0000313" key="17">
    <source>
        <dbReference type="Proteomes" id="UP001190926"/>
    </source>
</evidence>
<keyword evidence="7" id="KW-0010">Activator</keyword>
<keyword evidence="9" id="KW-0539">Nucleus</keyword>
<evidence type="ECO:0000256" key="4">
    <source>
        <dbReference type="ARBA" id="ARBA00023015"/>
    </source>
</evidence>
<dbReference type="Proteomes" id="UP001190926">
    <property type="component" value="Unassembled WGS sequence"/>
</dbReference>
<evidence type="ECO:0000256" key="12">
    <source>
        <dbReference type="RuleBase" id="RU004020"/>
    </source>
</evidence>
<dbReference type="EMBL" id="SDAM02000091">
    <property type="protein sequence ID" value="KAH6831114.1"/>
    <property type="molecule type" value="Genomic_DNA"/>
</dbReference>
<evidence type="ECO:0000256" key="14">
    <source>
        <dbReference type="SAM" id="MobiDB-lite"/>
    </source>
</evidence>
<feature type="compositionally biased region" description="Low complexity" evidence="14">
    <location>
        <begin position="29"/>
        <end position="41"/>
    </location>
</feature>
<comment type="function">
    <text evidence="10">DNA-binding protein that specifically binds heat shock promoter elements (HSE) and activates transcription.</text>
</comment>
<dbReference type="InterPro" id="IPR036388">
    <property type="entry name" value="WH-like_DNA-bd_sf"/>
</dbReference>
<reference evidence="16 17" key="1">
    <citation type="journal article" date="2021" name="Nat. Commun.">
        <title>Incipient diploidization of the medicinal plant Perilla within 10,000 years.</title>
        <authorList>
            <person name="Zhang Y."/>
            <person name="Shen Q."/>
            <person name="Leng L."/>
            <person name="Zhang D."/>
            <person name="Chen S."/>
            <person name="Shi Y."/>
            <person name="Ning Z."/>
            <person name="Chen S."/>
        </authorList>
    </citation>
    <scope>NUCLEOTIDE SEQUENCE [LARGE SCALE GENOMIC DNA]</scope>
    <source>
        <strain evidence="17">cv. PC099</strain>
    </source>
</reference>
<evidence type="ECO:0000256" key="9">
    <source>
        <dbReference type="ARBA" id="ARBA00023242"/>
    </source>
</evidence>
<evidence type="ECO:0000256" key="10">
    <source>
        <dbReference type="ARBA" id="ARBA00055747"/>
    </source>
</evidence>
<dbReference type="AlphaFoldDB" id="A0AAD4P8Q1"/>
<dbReference type="Gene3D" id="1.10.10.10">
    <property type="entry name" value="Winged helix-like DNA-binding domain superfamily/Winged helix DNA-binding domain"/>
    <property type="match status" value="1"/>
</dbReference>
<comment type="similarity">
    <text evidence="2 12">Belongs to the HSF family.</text>
</comment>